<gene>
    <name evidence="3" type="ORF">HMPREF9449_00123</name>
</gene>
<keyword evidence="1" id="KW-1133">Transmembrane helix</keyword>
<dbReference type="PATRIC" id="fig|742817.3.peg.126"/>
<name>H1DCR6_9BACT</name>
<dbReference type="Pfam" id="PF18160">
    <property type="entry name" value="SLATT_5"/>
    <property type="match status" value="1"/>
</dbReference>
<reference evidence="3 4" key="1">
    <citation type="submission" date="2012-01" db="EMBL/GenBank/DDBJ databases">
        <title>The Genome Sequence of Odoribacter laneus YIT 12061.</title>
        <authorList>
            <consortium name="The Broad Institute Genome Sequencing Platform"/>
            <person name="Earl A."/>
            <person name="Ward D."/>
            <person name="Feldgarden M."/>
            <person name="Gevers D."/>
            <person name="Morotomi M."/>
            <person name="Young S.K."/>
            <person name="Zeng Q."/>
            <person name="Gargeya S."/>
            <person name="Fitzgerald M."/>
            <person name="Haas B."/>
            <person name="Abouelleil A."/>
            <person name="Alvarado L."/>
            <person name="Arachchi H.M."/>
            <person name="Berlin A."/>
            <person name="Chapman S.B."/>
            <person name="Gearin G."/>
            <person name="Goldberg J."/>
            <person name="Griggs A."/>
            <person name="Gujja S."/>
            <person name="Hansen M."/>
            <person name="Heiman D."/>
            <person name="Howarth C."/>
            <person name="Larimer J."/>
            <person name="Lui A."/>
            <person name="MacDonald P.J.P."/>
            <person name="McCowen C."/>
            <person name="Montmayeur A."/>
            <person name="Murphy C."/>
            <person name="Neiman D."/>
            <person name="Pearson M."/>
            <person name="Priest M."/>
            <person name="Roberts A."/>
            <person name="Saif S."/>
            <person name="Shea T."/>
            <person name="Sisk P."/>
            <person name="Stolte C."/>
            <person name="Sykes S."/>
            <person name="Wortman J."/>
            <person name="Nusbaum C."/>
            <person name="Birren B."/>
        </authorList>
    </citation>
    <scope>NUCLEOTIDE SEQUENCE [LARGE SCALE GENOMIC DNA]</scope>
    <source>
        <strain evidence="3 4">YIT 12061</strain>
    </source>
</reference>
<dbReference type="HOGENOM" id="CLU_107072_0_0_10"/>
<comment type="caution">
    <text evidence="3">The sequence shown here is derived from an EMBL/GenBank/DDBJ whole genome shotgun (WGS) entry which is preliminary data.</text>
</comment>
<evidence type="ECO:0000259" key="2">
    <source>
        <dbReference type="Pfam" id="PF18160"/>
    </source>
</evidence>
<dbReference type="GeneID" id="98067793"/>
<proteinExistence type="predicted"/>
<feature type="transmembrane region" description="Helical" evidence="1">
    <location>
        <begin position="60"/>
        <end position="82"/>
    </location>
</feature>
<keyword evidence="4" id="KW-1185">Reference proteome</keyword>
<sequence length="193" mass="22647">MDILIENLEKKIWKTRGARFNAYRRMRLNNLYSTLSVTFLTVSIIAMNLCIFLPENQAKGTLVTILTIGLSVFVLAISQVIATREYGLRAINFHKCGCELSALLDELNILKIRKTVSEDKLKQLYEKYENILMKYDNNHSEIDVKRFKSQYPEYPLSRLQKFSICFQWIFQVYLIYFVLGIGIPFIGFYLIFK</sequence>
<feature type="transmembrane region" description="Helical" evidence="1">
    <location>
        <begin position="168"/>
        <end position="192"/>
    </location>
</feature>
<keyword evidence="1" id="KW-0472">Membrane</keyword>
<dbReference type="Proteomes" id="UP000004892">
    <property type="component" value="Unassembled WGS sequence"/>
</dbReference>
<feature type="domain" description="SMODS and SLOG-associating 2TM effector" evidence="2">
    <location>
        <begin position="4"/>
        <end position="189"/>
    </location>
</feature>
<dbReference type="InterPro" id="IPR041115">
    <property type="entry name" value="SLATT_5"/>
</dbReference>
<feature type="transmembrane region" description="Helical" evidence="1">
    <location>
        <begin position="31"/>
        <end position="54"/>
    </location>
</feature>
<dbReference type="AlphaFoldDB" id="H1DCR6"/>
<dbReference type="eggNOG" id="ENOG5032CQT">
    <property type="taxonomic scope" value="Bacteria"/>
</dbReference>
<evidence type="ECO:0000313" key="4">
    <source>
        <dbReference type="Proteomes" id="UP000004892"/>
    </source>
</evidence>
<dbReference type="NCBIfam" id="NF033631">
    <property type="entry name" value="SLATT_5"/>
    <property type="match status" value="1"/>
</dbReference>
<dbReference type="STRING" id="742817.HMPREF9449_00123"/>
<dbReference type="EMBL" id="ADMC01000001">
    <property type="protein sequence ID" value="EHP51121.1"/>
    <property type="molecule type" value="Genomic_DNA"/>
</dbReference>
<protein>
    <recommendedName>
        <fullName evidence="2">SMODS and SLOG-associating 2TM effector domain-containing protein</fullName>
    </recommendedName>
</protein>
<accession>H1DCR6</accession>
<evidence type="ECO:0000313" key="3">
    <source>
        <dbReference type="EMBL" id="EHP51121.1"/>
    </source>
</evidence>
<evidence type="ECO:0000256" key="1">
    <source>
        <dbReference type="SAM" id="Phobius"/>
    </source>
</evidence>
<keyword evidence="1" id="KW-0812">Transmembrane</keyword>
<dbReference type="RefSeq" id="WP_009135277.1">
    <property type="nucleotide sequence ID" value="NZ_JH594596.1"/>
</dbReference>
<organism evidence="3 4">
    <name type="scientific">Odoribacter laneus YIT 12061</name>
    <dbReference type="NCBI Taxonomy" id="742817"/>
    <lineage>
        <taxon>Bacteria</taxon>
        <taxon>Pseudomonadati</taxon>
        <taxon>Bacteroidota</taxon>
        <taxon>Bacteroidia</taxon>
        <taxon>Bacteroidales</taxon>
        <taxon>Odoribacteraceae</taxon>
        <taxon>Odoribacter</taxon>
    </lineage>
</organism>